<dbReference type="InterPro" id="IPR033123">
    <property type="entry name" value="GH11_dom"/>
</dbReference>
<dbReference type="SUPFAM" id="SSF64571">
    <property type="entry name" value="Cellulose docking domain, dockering"/>
    <property type="match status" value="2"/>
</dbReference>
<dbReference type="SUPFAM" id="SSF49899">
    <property type="entry name" value="Concanavalin A-like lectins/glucanases"/>
    <property type="match status" value="2"/>
</dbReference>
<dbReference type="GO" id="GO:0031176">
    <property type="term" value="F:endo-1,4-beta-xylanase activity"/>
    <property type="evidence" value="ECO:0007669"/>
    <property type="project" value="UniProtKB-UniRule"/>
</dbReference>
<comment type="similarity">
    <text evidence="3 12">Belongs to the glycosyl hydrolase 11 (cellulase G) family.</text>
</comment>
<keyword evidence="7" id="KW-0677">Repeat</keyword>
<feature type="signal peptide" evidence="14">
    <location>
        <begin position="1"/>
        <end position="18"/>
    </location>
</feature>
<protein>
    <recommendedName>
        <fullName evidence="4 12">endo-1,4-beta-xylanase</fullName>
        <ecNumber evidence="4 12">3.2.1.8</ecNumber>
    </recommendedName>
</protein>
<evidence type="ECO:0000256" key="2">
    <source>
        <dbReference type="ARBA" id="ARBA00004851"/>
    </source>
</evidence>
<dbReference type="PROSITE" id="PS00777">
    <property type="entry name" value="GH11_2"/>
    <property type="match status" value="2"/>
</dbReference>
<feature type="chain" id="PRO_5004162667" description="endo-1,4-beta-xylanase" evidence="14">
    <location>
        <begin position="19"/>
        <end position="607"/>
    </location>
</feature>
<sequence length="607" mass="66042">MRTIKFFFAVAIATVAKAQWGGGGASAGQRLTVGNGQTQHKGVADGYSYEIWLDNTGGSGSMTLGSGATFKAEWNASVNRGNLLARRGLDFGSQKKGKPITATLIGYTATYRQTGSASGNSRLCVYGWFQNRGVQGVPLVEYYIIEDWVDWVPDAQGRMVTIDGAQYKIFQMDHTGPTINGGSETFKQYFSVRQQKRTSGHITVSDHFKEWAKQGWGIGNLYEVALNAEGWQSSGIADVTKLDVYTTQKGSNPAPTSTGTVPSSSAGGSTANGKKFTVGNGQNQHKGVNDGFSYEIWLDNTGGNGSMTLGSGATFKAEWNAAVNRGNFLARRGLDFGSQKKANRFDYIGLDYAATYKQTASASGNSRLCVYGWFQNRGLNGVPLVEYYIIEDWVDWVPDAQGKMVTIDGAQYKIFQMDHTGPTINGGSETFKQYFSVRQQKRTSGHITVSDHFKEWAKQGWGIGNLYEVALNAEGWQSSGVADVTLLDVYTTPKGSSPATSAAPRTTTRTTTRTKSLPTNYNKCSARITAQGYKCCSDPNCVVYYTDEDGTWGVENNDWCGCGVEQCSSKITSQGYKCCSDPNCVVFYTDDDGKWGVENNDWCGCGF</sequence>
<dbReference type="PANTHER" id="PTHR46828">
    <property type="entry name" value="ENDO-1,4-BETA-XYLANASE A-RELATED"/>
    <property type="match status" value="1"/>
</dbReference>
<evidence type="ECO:0000256" key="8">
    <source>
        <dbReference type="ARBA" id="ARBA00022801"/>
    </source>
</evidence>
<evidence type="ECO:0000256" key="10">
    <source>
        <dbReference type="ARBA" id="ARBA00023295"/>
    </source>
</evidence>
<keyword evidence="8 12" id="KW-0378">Hydrolase</keyword>
<evidence type="ECO:0000259" key="15">
    <source>
        <dbReference type="PROSITE" id="PS51761"/>
    </source>
</evidence>
<dbReference type="InterPro" id="IPR013320">
    <property type="entry name" value="ConA-like_dom_sf"/>
</dbReference>
<keyword evidence="9 12" id="KW-0119">Carbohydrate metabolism</keyword>
<feature type="domain" description="GH11" evidence="15">
    <location>
        <begin position="280"/>
        <end position="487"/>
    </location>
</feature>
<gene>
    <name evidence="17" type="primary">XYN3</name>
</gene>
<dbReference type="SMR" id="Q01421"/>
<dbReference type="Pfam" id="PF00457">
    <property type="entry name" value="Glyco_hydro_11"/>
    <property type="match status" value="2"/>
</dbReference>
<feature type="compositionally biased region" description="Low complexity" evidence="13">
    <location>
        <begin position="496"/>
        <end position="514"/>
    </location>
</feature>
<dbReference type="GO" id="GO:0045493">
    <property type="term" value="P:xylan catabolic process"/>
    <property type="evidence" value="ECO:0007669"/>
    <property type="project" value="UniProtKB-UniRule"/>
</dbReference>
<feature type="active site" description="Proton donor" evidence="12">
    <location>
        <position position="474"/>
    </location>
</feature>
<dbReference type="InterPro" id="IPR001137">
    <property type="entry name" value="Glyco_hydro_11"/>
</dbReference>
<dbReference type="EMBL" id="X82266">
    <property type="protein sequence ID" value="CAA57717.1"/>
    <property type="molecule type" value="mRNA"/>
</dbReference>
<dbReference type="PANTHER" id="PTHR46828:SF2">
    <property type="entry name" value="ENDO-1,4-BETA-XYLANASE A-RELATED"/>
    <property type="match status" value="1"/>
</dbReference>
<evidence type="ECO:0000259" key="16">
    <source>
        <dbReference type="PROSITE" id="PS51763"/>
    </source>
</evidence>
<feature type="region of interest" description="Disordered" evidence="13">
    <location>
        <begin position="493"/>
        <end position="514"/>
    </location>
</feature>
<dbReference type="Gene3D" id="3.90.1220.10">
    <property type="entry name" value="Cellulose docking domain, dockering"/>
    <property type="match status" value="2"/>
</dbReference>
<dbReference type="CAZy" id="GH11">
    <property type="family name" value="Glycoside Hydrolase Family 11"/>
</dbReference>
<feature type="active site" description="Nucleophile" evidence="12">
    <location>
        <position position="386"/>
    </location>
</feature>
<evidence type="ECO:0000256" key="14">
    <source>
        <dbReference type="SAM" id="SignalP"/>
    </source>
</evidence>
<dbReference type="InterPro" id="IPR018208">
    <property type="entry name" value="GH11_AS_1"/>
</dbReference>
<keyword evidence="11 12" id="KW-0624">Polysaccharide degradation</keyword>
<keyword evidence="5 12" id="KW-0858">Xylan degradation</keyword>
<evidence type="ECO:0000256" key="12">
    <source>
        <dbReference type="PROSITE-ProRule" id="PRU01097"/>
    </source>
</evidence>
<organism evidence="17">
    <name type="scientific">Neocallimastix frontalis</name>
    <name type="common">Rumen fungus</name>
    <dbReference type="NCBI Taxonomy" id="4757"/>
    <lineage>
        <taxon>Eukaryota</taxon>
        <taxon>Fungi</taxon>
        <taxon>Fungi incertae sedis</taxon>
        <taxon>Chytridiomycota</taxon>
        <taxon>Chytridiomycota incertae sedis</taxon>
        <taxon>Neocallimastigomycetes</taxon>
        <taxon>Neocallimastigales</taxon>
        <taxon>Neocallimastigaceae</taxon>
        <taxon>Neocallimastix</taxon>
    </lineage>
</organism>
<comment type="catalytic activity">
    <reaction evidence="1 12">
        <text>Endohydrolysis of (1-&gt;4)-beta-D-xylosidic linkages in xylans.</text>
        <dbReference type="EC" id="3.2.1.8"/>
    </reaction>
</comment>
<dbReference type="EC" id="3.2.1.8" evidence="4 12"/>
<keyword evidence="6 14" id="KW-0732">Signal</keyword>
<dbReference type="Pfam" id="PF02013">
    <property type="entry name" value="CBM_10"/>
    <property type="match status" value="2"/>
</dbReference>
<dbReference type="InterPro" id="IPR033119">
    <property type="entry name" value="GH11_AS_2"/>
</dbReference>
<dbReference type="PIR" id="S49528">
    <property type="entry name" value="S49528"/>
</dbReference>
<evidence type="ECO:0000256" key="1">
    <source>
        <dbReference type="ARBA" id="ARBA00000681"/>
    </source>
</evidence>
<dbReference type="UniPathway" id="UPA00114"/>
<feature type="domain" description="CBM10" evidence="16">
    <location>
        <begin position="566"/>
        <end position="606"/>
    </location>
</feature>
<evidence type="ECO:0000256" key="9">
    <source>
        <dbReference type="ARBA" id="ARBA00023277"/>
    </source>
</evidence>
<dbReference type="PROSITE" id="PS51763">
    <property type="entry name" value="CBM10"/>
    <property type="match status" value="2"/>
</dbReference>
<dbReference type="Gene3D" id="2.60.120.180">
    <property type="match status" value="2"/>
</dbReference>
<name>Q01421_NEOFR</name>
<comment type="pathway">
    <text evidence="2 12">Glycan degradation; xylan degradation.</text>
</comment>
<evidence type="ECO:0000256" key="11">
    <source>
        <dbReference type="ARBA" id="ARBA00023326"/>
    </source>
</evidence>
<feature type="domain" description="GH11" evidence="15">
    <location>
        <begin position="35"/>
        <end position="242"/>
    </location>
</feature>
<dbReference type="InterPro" id="IPR009034">
    <property type="entry name" value="Dockerin_dom_fun_sf"/>
</dbReference>
<accession>Q01421</accession>
<dbReference type="InterPro" id="IPR002883">
    <property type="entry name" value="CBM10/Dockerin_dom"/>
</dbReference>
<dbReference type="PRINTS" id="PR00911">
    <property type="entry name" value="GLHYDRLASE11"/>
</dbReference>
<feature type="compositionally biased region" description="Polar residues" evidence="13">
    <location>
        <begin position="248"/>
        <end position="272"/>
    </location>
</feature>
<dbReference type="PROSITE" id="PS00776">
    <property type="entry name" value="GH11_1"/>
    <property type="match status" value="2"/>
</dbReference>
<dbReference type="AlphaFoldDB" id="Q01421"/>
<proteinExistence type="evidence at transcript level"/>
<feature type="active site" description="Nucleophile" evidence="12">
    <location>
        <position position="141"/>
    </location>
</feature>
<evidence type="ECO:0000313" key="17">
    <source>
        <dbReference type="EMBL" id="CAA57717.1"/>
    </source>
</evidence>
<feature type="active site" description="Proton donor" evidence="12">
    <location>
        <position position="229"/>
    </location>
</feature>
<evidence type="ECO:0000256" key="7">
    <source>
        <dbReference type="ARBA" id="ARBA00022737"/>
    </source>
</evidence>
<evidence type="ECO:0000256" key="4">
    <source>
        <dbReference type="ARBA" id="ARBA00012590"/>
    </source>
</evidence>
<keyword evidence="10 12" id="KW-0326">Glycosidase</keyword>
<evidence type="ECO:0000256" key="3">
    <source>
        <dbReference type="ARBA" id="ARBA00007792"/>
    </source>
</evidence>
<dbReference type="InterPro" id="IPR013319">
    <property type="entry name" value="GH11/12"/>
</dbReference>
<reference evidence="17" key="1">
    <citation type="journal article" date="1996" name="Curr. Genet.">
        <title>Molecular characterization of xyn3, a member of the endoxylanase multigene family of the rumen anaerobic fungus Neocallimastix frontalis.</title>
        <authorList>
            <person name="Durand R."/>
            <person name="Rascle C."/>
            <person name="Fevre M."/>
        </authorList>
    </citation>
    <scope>NUCLEOTIDE SEQUENCE</scope>
    <source>
        <strain evidence="17">MCH3</strain>
    </source>
</reference>
<evidence type="ECO:0000256" key="5">
    <source>
        <dbReference type="ARBA" id="ARBA00022651"/>
    </source>
</evidence>
<evidence type="ECO:0000256" key="6">
    <source>
        <dbReference type="ARBA" id="ARBA00022729"/>
    </source>
</evidence>
<dbReference type="PROSITE" id="PS51761">
    <property type="entry name" value="GH11_3"/>
    <property type="match status" value="2"/>
</dbReference>
<feature type="region of interest" description="Disordered" evidence="13">
    <location>
        <begin position="248"/>
        <end position="284"/>
    </location>
</feature>
<evidence type="ECO:0000256" key="13">
    <source>
        <dbReference type="SAM" id="MobiDB-lite"/>
    </source>
</evidence>
<feature type="domain" description="CBM10" evidence="16">
    <location>
        <begin position="523"/>
        <end position="563"/>
    </location>
</feature>